<keyword evidence="2" id="KW-1133">Transmembrane helix</keyword>
<dbReference type="EMBL" id="DWXE01000028">
    <property type="protein sequence ID" value="HJB91388.1"/>
    <property type="molecule type" value="Genomic_DNA"/>
</dbReference>
<name>A0A9D2SDX2_9FIRM</name>
<dbReference type="AlphaFoldDB" id="A0A9D2SDX2"/>
<keyword evidence="2" id="KW-0812">Transmembrane</keyword>
<gene>
    <name evidence="3" type="ORF">H9763_07965</name>
</gene>
<feature type="region of interest" description="Disordered" evidence="1">
    <location>
        <begin position="337"/>
        <end position="369"/>
    </location>
</feature>
<protein>
    <submittedName>
        <fullName evidence="3">Uncharacterized protein</fullName>
    </submittedName>
</protein>
<proteinExistence type="predicted"/>
<evidence type="ECO:0000313" key="4">
    <source>
        <dbReference type="Proteomes" id="UP000886883"/>
    </source>
</evidence>
<reference evidence="3" key="1">
    <citation type="journal article" date="2021" name="PeerJ">
        <title>Extensive microbial diversity within the chicken gut microbiome revealed by metagenomics and culture.</title>
        <authorList>
            <person name="Gilroy R."/>
            <person name="Ravi A."/>
            <person name="Getino M."/>
            <person name="Pursley I."/>
            <person name="Horton D.L."/>
            <person name="Alikhan N.F."/>
            <person name="Baker D."/>
            <person name="Gharbi K."/>
            <person name="Hall N."/>
            <person name="Watson M."/>
            <person name="Adriaenssens E.M."/>
            <person name="Foster-Nyarko E."/>
            <person name="Jarju S."/>
            <person name="Secka A."/>
            <person name="Antonio M."/>
            <person name="Oren A."/>
            <person name="Chaudhuri R.R."/>
            <person name="La Ragione R."/>
            <person name="Hildebrand F."/>
            <person name="Pallen M.J."/>
        </authorList>
    </citation>
    <scope>NUCLEOTIDE SEQUENCE</scope>
    <source>
        <strain evidence="3">USAMLcec3-2134</strain>
    </source>
</reference>
<sequence>MTKREERGRIPVRERELYWQEGVDAKRFFLCVRGKLWAVLAAAAAGALFAAALYAVVRQASAGPLQYRAQVLFSIGYDIRVEDETLKEFINEYNAYTWGDMMKSDRVILPVMEAVPEADREQIEASVSTEIASDPEFLMASFTTEDEELSNRIAVAYIGAMAAFGETMQGRGLTGIEAWKTVPAEPVVPENRALYAAELGAILGLLAGALGLAGWYVLDDSVLLESDLKRRYRLPVFGYRTKVPEARWEAALNANLTWWASREAFREVLLEDLLGEDVDYETLREVPALVVIDWGTPCLRRLSPVLETLSLQGVEVMGAIIAEADNRFLRLYYGRPLKKRGPVPDPEDSADFTDPLDPKDSEGSLEDLT</sequence>
<organism evidence="3 4">
    <name type="scientific">Candidatus Eisenbergiella merdigallinarum</name>
    <dbReference type="NCBI Taxonomy" id="2838552"/>
    <lineage>
        <taxon>Bacteria</taxon>
        <taxon>Bacillati</taxon>
        <taxon>Bacillota</taxon>
        <taxon>Clostridia</taxon>
        <taxon>Lachnospirales</taxon>
        <taxon>Lachnospiraceae</taxon>
        <taxon>Eisenbergiella</taxon>
    </lineage>
</organism>
<feature type="transmembrane region" description="Helical" evidence="2">
    <location>
        <begin position="36"/>
        <end position="57"/>
    </location>
</feature>
<evidence type="ECO:0000313" key="3">
    <source>
        <dbReference type="EMBL" id="HJB91388.1"/>
    </source>
</evidence>
<accession>A0A9D2SDX2</accession>
<keyword evidence="2" id="KW-0472">Membrane</keyword>
<evidence type="ECO:0000256" key="1">
    <source>
        <dbReference type="SAM" id="MobiDB-lite"/>
    </source>
</evidence>
<comment type="caution">
    <text evidence="3">The sequence shown here is derived from an EMBL/GenBank/DDBJ whole genome shotgun (WGS) entry which is preliminary data.</text>
</comment>
<dbReference type="Proteomes" id="UP000886883">
    <property type="component" value="Unassembled WGS sequence"/>
</dbReference>
<evidence type="ECO:0000256" key="2">
    <source>
        <dbReference type="SAM" id="Phobius"/>
    </source>
</evidence>
<reference evidence="3" key="2">
    <citation type="submission" date="2021-04" db="EMBL/GenBank/DDBJ databases">
        <authorList>
            <person name="Gilroy R."/>
        </authorList>
    </citation>
    <scope>NUCLEOTIDE SEQUENCE</scope>
    <source>
        <strain evidence="3">USAMLcec3-2134</strain>
    </source>
</reference>